<name>A0ABX4U1Q5_PSEDL</name>
<dbReference type="EMBL" id="PJCJ01000006">
    <property type="protein sequence ID" value="PLV14281.1"/>
    <property type="molecule type" value="Genomic_DNA"/>
</dbReference>
<evidence type="ECO:0000313" key="3">
    <source>
        <dbReference type="Proteomes" id="UP000234744"/>
    </source>
</evidence>
<reference evidence="2 3" key="1">
    <citation type="submission" date="2017-12" db="EMBL/GenBank/DDBJ databases">
        <title>Detection of the carbapenemase gene blaVIM-5 in members of the Pseudomonas putida group isolated from polluted Nigerian wetlands.</title>
        <authorList>
            <person name="Adelowo O."/>
            <person name="Vollmers J."/>
            <person name="Maeusezahl I."/>
            <person name="Kaster A.-K."/>
            <person name="Mueller J.A."/>
        </authorList>
    </citation>
    <scope>NUCLEOTIDE SEQUENCE [LARGE SCALE GENOMIC DNA]</scope>
    <source>
        <strain evidence="2 3">MR69</strain>
    </source>
</reference>
<dbReference type="InterPro" id="IPR044925">
    <property type="entry name" value="His-Me_finger_sf"/>
</dbReference>
<feature type="domain" description="HNH nuclease" evidence="1">
    <location>
        <begin position="53"/>
        <end position="96"/>
    </location>
</feature>
<dbReference type="InterPro" id="IPR003615">
    <property type="entry name" value="HNH_nuc"/>
</dbReference>
<protein>
    <recommendedName>
        <fullName evidence="1">HNH nuclease domain-containing protein</fullName>
    </recommendedName>
</protein>
<dbReference type="Gene3D" id="3.90.75.20">
    <property type="match status" value="1"/>
</dbReference>
<evidence type="ECO:0000313" key="2">
    <source>
        <dbReference type="EMBL" id="PLV14281.1"/>
    </source>
</evidence>
<evidence type="ECO:0000259" key="1">
    <source>
        <dbReference type="Pfam" id="PF13392"/>
    </source>
</evidence>
<organism evidence="2 3">
    <name type="scientific">Pseudomonas plecoglossicida</name>
    <dbReference type="NCBI Taxonomy" id="70775"/>
    <lineage>
        <taxon>Bacteria</taxon>
        <taxon>Pseudomonadati</taxon>
        <taxon>Pseudomonadota</taxon>
        <taxon>Gammaproteobacteria</taxon>
        <taxon>Pseudomonadales</taxon>
        <taxon>Pseudomonadaceae</taxon>
        <taxon>Pseudomonas</taxon>
    </lineage>
</organism>
<accession>A0ABX4U1Q5</accession>
<dbReference type="InterPro" id="IPR016177">
    <property type="entry name" value="DNA-bd_dom_sf"/>
</dbReference>
<dbReference type="Pfam" id="PF13392">
    <property type="entry name" value="HNH_3"/>
    <property type="match status" value="1"/>
</dbReference>
<dbReference type="RefSeq" id="WP_102083718.1">
    <property type="nucleotide sequence ID" value="NZ_PJCJ01000006.1"/>
</dbReference>
<sequence>MVTHERLRELLAYDPESGVFTWLQSKGTRVAGKPAGYICGEKGIYIMVDKKGYRAHRLAWFYMTGAWPADQVDHIDRNPNNNAWANLREATGSENSHNTKRAHTNTSGVKGVSWVSSLGKWRTQVKLRGVLHSAGDFDDLQKAAEAVRSLRSRLHGEFTCHG</sequence>
<dbReference type="SUPFAM" id="SSF54171">
    <property type="entry name" value="DNA-binding domain"/>
    <property type="match status" value="1"/>
</dbReference>
<keyword evidence="3" id="KW-1185">Reference proteome</keyword>
<dbReference type="Proteomes" id="UP000234744">
    <property type="component" value="Unassembled WGS sequence"/>
</dbReference>
<gene>
    <name evidence="2" type="ORF">CXG47_12875</name>
</gene>
<proteinExistence type="predicted"/>
<dbReference type="SUPFAM" id="SSF54060">
    <property type="entry name" value="His-Me finger endonucleases"/>
    <property type="match status" value="1"/>
</dbReference>
<comment type="caution">
    <text evidence="2">The sequence shown here is derived from an EMBL/GenBank/DDBJ whole genome shotgun (WGS) entry which is preliminary data.</text>
</comment>